<protein>
    <recommendedName>
        <fullName evidence="4">HD-GYP domain-containing protein</fullName>
    </recommendedName>
</protein>
<dbReference type="Proteomes" id="UP000647587">
    <property type="component" value="Unassembled WGS sequence"/>
</dbReference>
<accession>A0ABQ2F1Z5</accession>
<sequence length="75" mass="8329">MVSDGTNPYWNLKQTHFAAGHEIAARIPTTFQGALQVLGHHHERWDETGSPDRLPEAAPARSRRGSLPFAKCVTH</sequence>
<dbReference type="EMBL" id="BMPP01000013">
    <property type="protein sequence ID" value="GGK33651.1"/>
    <property type="molecule type" value="Genomic_DNA"/>
</dbReference>
<organism evidence="2 3">
    <name type="scientific">Deinococcus malanensis</name>
    <dbReference type="NCBI Taxonomy" id="1706855"/>
    <lineage>
        <taxon>Bacteria</taxon>
        <taxon>Thermotogati</taxon>
        <taxon>Deinococcota</taxon>
        <taxon>Deinococci</taxon>
        <taxon>Deinococcales</taxon>
        <taxon>Deinococcaceae</taxon>
        <taxon>Deinococcus</taxon>
    </lineage>
</organism>
<feature type="region of interest" description="Disordered" evidence="1">
    <location>
        <begin position="42"/>
        <end position="75"/>
    </location>
</feature>
<evidence type="ECO:0000256" key="1">
    <source>
        <dbReference type="SAM" id="MobiDB-lite"/>
    </source>
</evidence>
<name>A0ABQ2F1Z5_9DEIO</name>
<gene>
    <name evidence="2" type="ORF">GCM10008955_29640</name>
</gene>
<evidence type="ECO:0000313" key="3">
    <source>
        <dbReference type="Proteomes" id="UP000647587"/>
    </source>
</evidence>
<evidence type="ECO:0008006" key="4">
    <source>
        <dbReference type="Google" id="ProtNLM"/>
    </source>
</evidence>
<comment type="caution">
    <text evidence="2">The sequence shown here is derived from an EMBL/GenBank/DDBJ whole genome shotgun (WGS) entry which is preliminary data.</text>
</comment>
<dbReference type="Gene3D" id="1.10.3210.10">
    <property type="entry name" value="Hypothetical protein af1432"/>
    <property type="match status" value="1"/>
</dbReference>
<reference evidence="3" key="1">
    <citation type="journal article" date="2019" name="Int. J. Syst. Evol. Microbiol.">
        <title>The Global Catalogue of Microorganisms (GCM) 10K type strain sequencing project: providing services to taxonomists for standard genome sequencing and annotation.</title>
        <authorList>
            <consortium name="The Broad Institute Genomics Platform"/>
            <consortium name="The Broad Institute Genome Sequencing Center for Infectious Disease"/>
            <person name="Wu L."/>
            <person name="Ma J."/>
        </authorList>
    </citation>
    <scope>NUCLEOTIDE SEQUENCE [LARGE SCALE GENOMIC DNA]</scope>
    <source>
        <strain evidence="3">JCM 30331</strain>
    </source>
</reference>
<keyword evidence="3" id="KW-1185">Reference proteome</keyword>
<evidence type="ECO:0000313" key="2">
    <source>
        <dbReference type="EMBL" id="GGK33651.1"/>
    </source>
</evidence>
<proteinExistence type="predicted"/>